<accession>A0ABZ2LZJ0</accession>
<proteinExistence type="predicted"/>
<dbReference type="EMBL" id="CP089984">
    <property type="protein sequence ID" value="WXB16359.1"/>
    <property type="molecule type" value="Genomic_DNA"/>
</dbReference>
<dbReference type="RefSeq" id="WP_394825984.1">
    <property type="nucleotide sequence ID" value="NZ_CP089984.1"/>
</dbReference>
<name>A0ABZ2LZJ0_9BACT</name>
<sequence>MERGPEKSHFKHRNATKFEKTNPSLVTFTHFADAQHASRVGLHPPVHSGLDHLRASVLRGETMIETGKEARAISIAERFFHQKEAWTEGALRTTLS</sequence>
<dbReference type="Proteomes" id="UP001370348">
    <property type="component" value="Chromosome"/>
</dbReference>
<evidence type="ECO:0000313" key="2">
    <source>
        <dbReference type="Proteomes" id="UP001370348"/>
    </source>
</evidence>
<evidence type="ECO:0000313" key="1">
    <source>
        <dbReference type="EMBL" id="WXB16359.1"/>
    </source>
</evidence>
<keyword evidence="2" id="KW-1185">Reference proteome</keyword>
<protein>
    <submittedName>
        <fullName evidence="1">Uncharacterized protein</fullName>
    </submittedName>
</protein>
<gene>
    <name evidence="1" type="ORF">LZC94_03565</name>
</gene>
<organism evidence="1 2">
    <name type="scientific">Pendulispora albinea</name>
    <dbReference type="NCBI Taxonomy" id="2741071"/>
    <lineage>
        <taxon>Bacteria</taxon>
        <taxon>Pseudomonadati</taxon>
        <taxon>Myxococcota</taxon>
        <taxon>Myxococcia</taxon>
        <taxon>Myxococcales</taxon>
        <taxon>Sorangiineae</taxon>
        <taxon>Pendulisporaceae</taxon>
        <taxon>Pendulispora</taxon>
    </lineage>
</organism>
<reference evidence="1 2" key="1">
    <citation type="submission" date="2021-12" db="EMBL/GenBank/DDBJ databases">
        <title>Discovery of the Pendulisporaceae a myxobacterial family with distinct sporulation behavior and unique specialized metabolism.</title>
        <authorList>
            <person name="Garcia R."/>
            <person name="Popoff A."/>
            <person name="Bader C.D."/>
            <person name="Loehr J."/>
            <person name="Walesch S."/>
            <person name="Walt C."/>
            <person name="Boldt J."/>
            <person name="Bunk B."/>
            <person name="Haeckl F.J.F.P.J."/>
            <person name="Gunesch A.P."/>
            <person name="Birkelbach J."/>
            <person name="Nuebel U."/>
            <person name="Pietschmann T."/>
            <person name="Bach T."/>
            <person name="Mueller R."/>
        </authorList>
    </citation>
    <scope>NUCLEOTIDE SEQUENCE [LARGE SCALE GENOMIC DNA]</scope>
    <source>
        <strain evidence="1 2">MSr11954</strain>
    </source>
</reference>